<dbReference type="OMA" id="VIMDHEI"/>
<proteinExistence type="predicted"/>
<evidence type="ECO:0000313" key="4">
    <source>
        <dbReference type="EnsemblPlants" id="Kaladp0264s0002.1.v1.1"/>
    </source>
</evidence>
<sequence length="119" mass="13058">MAFFSKVGNILRQTTSKQIASDLPRVNSSIFQVLRCMSSSKVLVAGISHKTDDQILREAFARYGAVLEARVIMDHEIGRSRGFGFVTYTSSEEASSAIQALDGQVRFLIHWTVVSSGSS</sequence>
<dbReference type="InterPro" id="IPR012677">
    <property type="entry name" value="Nucleotide-bd_a/b_plait_sf"/>
</dbReference>
<dbReference type="PANTHER" id="PTHR48027">
    <property type="entry name" value="HETEROGENEOUS NUCLEAR RIBONUCLEOPROTEIN 87F-RELATED"/>
    <property type="match status" value="1"/>
</dbReference>
<dbReference type="InterPro" id="IPR000504">
    <property type="entry name" value="RRM_dom"/>
</dbReference>
<dbReference type="SUPFAM" id="SSF54928">
    <property type="entry name" value="RNA-binding domain, RBD"/>
    <property type="match status" value="1"/>
</dbReference>
<dbReference type="Proteomes" id="UP000594263">
    <property type="component" value="Unplaced"/>
</dbReference>
<dbReference type="AlphaFoldDB" id="A0A7N0V8J3"/>
<dbReference type="GO" id="GO:0003723">
    <property type="term" value="F:RNA binding"/>
    <property type="evidence" value="ECO:0007669"/>
    <property type="project" value="UniProtKB-UniRule"/>
</dbReference>
<feature type="domain" description="RRM" evidence="3">
    <location>
        <begin position="40"/>
        <end position="119"/>
    </location>
</feature>
<evidence type="ECO:0000259" key="3">
    <source>
        <dbReference type="PROSITE" id="PS50102"/>
    </source>
</evidence>
<accession>A0A7N0V8J3</accession>
<keyword evidence="5" id="KW-1185">Reference proteome</keyword>
<evidence type="ECO:0000313" key="5">
    <source>
        <dbReference type="Proteomes" id="UP000594263"/>
    </source>
</evidence>
<dbReference type="InterPro" id="IPR052462">
    <property type="entry name" value="SLIRP/GR-RBP-like"/>
</dbReference>
<dbReference type="EnsemblPlants" id="Kaladp0264s0002.1.v1.1">
    <property type="protein sequence ID" value="Kaladp0264s0002.1.v1.1"/>
    <property type="gene ID" value="Kaladp0264s0002.v1.1"/>
</dbReference>
<dbReference type="Gene3D" id="3.30.70.330">
    <property type="match status" value="1"/>
</dbReference>
<name>A0A7N0V8J3_KALFE</name>
<protein>
    <recommendedName>
        <fullName evidence="3">RRM domain-containing protein</fullName>
    </recommendedName>
</protein>
<dbReference type="InterPro" id="IPR035979">
    <property type="entry name" value="RBD_domain_sf"/>
</dbReference>
<dbReference type="Gramene" id="Kaladp0264s0002.1.v1.1">
    <property type="protein sequence ID" value="Kaladp0264s0002.1.v1.1"/>
    <property type="gene ID" value="Kaladp0264s0002.v1.1"/>
</dbReference>
<evidence type="ECO:0000256" key="1">
    <source>
        <dbReference type="ARBA" id="ARBA00022884"/>
    </source>
</evidence>
<organism evidence="4 5">
    <name type="scientific">Kalanchoe fedtschenkoi</name>
    <name type="common">Lavender scallops</name>
    <name type="synonym">South American air plant</name>
    <dbReference type="NCBI Taxonomy" id="63787"/>
    <lineage>
        <taxon>Eukaryota</taxon>
        <taxon>Viridiplantae</taxon>
        <taxon>Streptophyta</taxon>
        <taxon>Embryophyta</taxon>
        <taxon>Tracheophyta</taxon>
        <taxon>Spermatophyta</taxon>
        <taxon>Magnoliopsida</taxon>
        <taxon>eudicotyledons</taxon>
        <taxon>Gunneridae</taxon>
        <taxon>Pentapetalae</taxon>
        <taxon>Saxifragales</taxon>
        <taxon>Crassulaceae</taxon>
        <taxon>Kalanchoe</taxon>
    </lineage>
</organism>
<dbReference type="Pfam" id="PF00076">
    <property type="entry name" value="RRM_1"/>
    <property type="match status" value="1"/>
</dbReference>
<evidence type="ECO:0000256" key="2">
    <source>
        <dbReference type="PROSITE-ProRule" id="PRU00176"/>
    </source>
</evidence>
<dbReference type="SMART" id="SM00360">
    <property type="entry name" value="RRM"/>
    <property type="match status" value="1"/>
</dbReference>
<reference evidence="4" key="1">
    <citation type="submission" date="2021-01" db="UniProtKB">
        <authorList>
            <consortium name="EnsemblPlants"/>
        </authorList>
    </citation>
    <scope>IDENTIFICATION</scope>
</reference>
<dbReference type="PROSITE" id="PS50102">
    <property type="entry name" value="RRM"/>
    <property type="match status" value="1"/>
</dbReference>
<keyword evidence="1 2" id="KW-0694">RNA-binding</keyword>